<dbReference type="Proteomes" id="UP000887013">
    <property type="component" value="Unassembled WGS sequence"/>
</dbReference>
<dbReference type="EMBL" id="BMAW01068642">
    <property type="protein sequence ID" value="GFT65421.1"/>
    <property type="molecule type" value="Genomic_DNA"/>
</dbReference>
<comment type="caution">
    <text evidence="1">The sequence shown here is derived from an EMBL/GenBank/DDBJ whole genome shotgun (WGS) entry which is preliminary data.</text>
</comment>
<sequence>MKLSLVKDSQTALIDGEHEANLYFHSPDANSRIESLIVWKQKWRLMNFNDDFWRNQHKPPEHIISAASPPK</sequence>
<organism evidence="1 2">
    <name type="scientific">Nephila pilipes</name>
    <name type="common">Giant wood spider</name>
    <name type="synonym">Nephila maculata</name>
    <dbReference type="NCBI Taxonomy" id="299642"/>
    <lineage>
        <taxon>Eukaryota</taxon>
        <taxon>Metazoa</taxon>
        <taxon>Ecdysozoa</taxon>
        <taxon>Arthropoda</taxon>
        <taxon>Chelicerata</taxon>
        <taxon>Arachnida</taxon>
        <taxon>Araneae</taxon>
        <taxon>Araneomorphae</taxon>
        <taxon>Entelegynae</taxon>
        <taxon>Araneoidea</taxon>
        <taxon>Nephilidae</taxon>
        <taxon>Nephila</taxon>
    </lineage>
</organism>
<reference evidence="1" key="1">
    <citation type="submission" date="2020-08" db="EMBL/GenBank/DDBJ databases">
        <title>Multicomponent nature underlies the extraordinary mechanical properties of spider dragline silk.</title>
        <authorList>
            <person name="Kono N."/>
            <person name="Nakamura H."/>
            <person name="Mori M."/>
            <person name="Yoshida Y."/>
            <person name="Ohtoshi R."/>
            <person name="Malay A.D."/>
            <person name="Moran D.A.P."/>
            <person name="Tomita M."/>
            <person name="Numata K."/>
            <person name="Arakawa K."/>
        </authorList>
    </citation>
    <scope>NUCLEOTIDE SEQUENCE</scope>
</reference>
<name>A0A8X6U1H0_NEPPI</name>
<proteinExistence type="predicted"/>
<dbReference type="AlphaFoldDB" id="A0A8X6U1H0"/>
<keyword evidence="2" id="KW-1185">Reference proteome</keyword>
<gene>
    <name evidence="1" type="ORF">NPIL_262621</name>
</gene>
<evidence type="ECO:0000313" key="2">
    <source>
        <dbReference type="Proteomes" id="UP000887013"/>
    </source>
</evidence>
<evidence type="ECO:0000313" key="1">
    <source>
        <dbReference type="EMBL" id="GFT65421.1"/>
    </source>
</evidence>
<protein>
    <submittedName>
        <fullName evidence="1">Uncharacterized protein</fullName>
    </submittedName>
</protein>
<accession>A0A8X6U1H0</accession>